<dbReference type="AlphaFoldDB" id="A0A919V878"/>
<protein>
    <recommendedName>
        <fullName evidence="3">RNA polymerase sigma-70 factor, ECF subfamily</fullName>
    </recommendedName>
</protein>
<name>A0A919V878_9ACTN</name>
<accession>A0A919V878</accession>
<comment type="caution">
    <text evidence="1">The sequence shown here is derived from an EMBL/GenBank/DDBJ whole genome shotgun (WGS) entry which is preliminary data.</text>
</comment>
<dbReference type="RefSeq" id="WP_239129287.1">
    <property type="nucleotide sequence ID" value="NZ_BOOW01000028.1"/>
</dbReference>
<reference evidence="1" key="1">
    <citation type="submission" date="2021-01" db="EMBL/GenBank/DDBJ databases">
        <title>Whole genome shotgun sequence of Sinosporangium siamense NBRC 109515.</title>
        <authorList>
            <person name="Komaki H."/>
            <person name="Tamura T."/>
        </authorList>
    </citation>
    <scope>NUCLEOTIDE SEQUENCE</scope>
    <source>
        <strain evidence="1">NBRC 109515</strain>
    </source>
</reference>
<evidence type="ECO:0000313" key="2">
    <source>
        <dbReference type="Proteomes" id="UP000606172"/>
    </source>
</evidence>
<sequence length="45" mass="5001">MAEQGGAIVTVVAFDVEDDRIKRIWAVRNPDKLRTWTARSSAAAQ</sequence>
<dbReference type="Proteomes" id="UP000606172">
    <property type="component" value="Unassembled WGS sequence"/>
</dbReference>
<keyword evidence="2" id="KW-1185">Reference proteome</keyword>
<gene>
    <name evidence="1" type="ORF">Ssi02_44040</name>
</gene>
<evidence type="ECO:0000313" key="1">
    <source>
        <dbReference type="EMBL" id="GII94173.1"/>
    </source>
</evidence>
<evidence type="ECO:0008006" key="3">
    <source>
        <dbReference type="Google" id="ProtNLM"/>
    </source>
</evidence>
<dbReference type="EMBL" id="BOOW01000028">
    <property type="protein sequence ID" value="GII94173.1"/>
    <property type="molecule type" value="Genomic_DNA"/>
</dbReference>
<proteinExistence type="predicted"/>
<organism evidence="1 2">
    <name type="scientific">Sinosporangium siamense</name>
    <dbReference type="NCBI Taxonomy" id="1367973"/>
    <lineage>
        <taxon>Bacteria</taxon>
        <taxon>Bacillati</taxon>
        <taxon>Actinomycetota</taxon>
        <taxon>Actinomycetes</taxon>
        <taxon>Streptosporangiales</taxon>
        <taxon>Streptosporangiaceae</taxon>
        <taxon>Sinosporangium</taxon>
    </lineage>
</organism>